<reference evidence="7" key="3">
    <citation type="submission" date="2025-09" db="UniProtKB">
        <authorList>
            <consortium name="Ensembl"/>
        </authorList>
    </citation>
    <scope>IDENTIFICATION</scope>
</reference>
<evidence type="ECO:0000259" key="6">
    <source>
        <dbReference type="PROSITE" id="PS50188"/>
    </source>
</evidence>
<feature type="domain" description="B box-type" evidence="5">
    <location>
        <begin position="7"/>
        <end position="47"/>
    </location>
</feature>
<evidence type="ECO:0000313" key="7">
    <source>
        <dbReference type="Ensembl" id="ENSDCDP00010021948.1"/>
    </source>
</evidence>
<dbReference type="Gene3D" id="2.60.120.920">
    <property type="match status" value="1"/>
</dbReference>
<dbReference type="GeneID" id="114785763"/>
<keyword evidence="8" id="KW-1185">Reference proteome</keyword>
<protein>
    <recommendedName>
        <fullName evidence="9">B30.2/SPRY domain-containing protein</fullName>
    </recommendedName>
</protein>
<dbReference type="PROSITE" id="PS50188">
    <property type="entry name" value="B302_SPRY"/>
    <property type="match status" value="1"/>
</dbReference>
<dbReference type="AlphaFoldDB" id="A0AAY4BM18"/>
<dbReference type="InterPro" id="IPR003877">
    <property type="entry name" value="SPRY_dom"/>
</dbReference>
<keyword evidence="4" id="KW-1133">Transmembrane helix</keyword>
<feature type="domain" description="B30.2/SPRY" evidence="6">
    <location>
        <begin position="190"/>
        <end position="385"/>
    </location>
</feature>
<dbReference type="GeneTree" id="ENSGT00970000193390"/>
<dbReference type="InterPro" id="IPR043136">
    <property type="entry name" value="B30.2/SPRY_sf"/>
</dbReference>
<accession>A0AAY4BM18</accession>
<dbReference type="InterPro" id="IPR000315">
    <property type="entry name" value="Znf_B-box"/>
</dbReference>
<keyword evidence="4" id="KW-0812">Transmembrane</keyword>
<reference evidence="7 8" key="1">
    <citation type="submission" date="2020-06" db="EMBL/GenBank/DDBJ databases">
        <authorList>
            <consortium name="Wellcome Sanger Institute Data Sharing"/>
        </authorList>
    </citation>
    <scope>NUCLEOTIDE SEQUENCE [LARGE SCALE GENOMIC DNA]</scope>
</reference>
<feature type="transmembrane region" description="Helical" evidence="4">
    <location>
        <begin position="398"/>
        <end position="418"/>
    </location>
</feature>
<dbReference type="GO" id="GO:0008270">
    <property type="term" value="F:zinc ion binding"/>
    <property type="evidence" value="ECO:0007669"/>
    <property type="project" value="UniProtKB-KW"/>
</dbReference>
<dbReference type="PANTHER" id="PTHR24103">
    <property type="entry name" value="E3 UBIQUITIN-PROTEIN LIGASE TRIM"/>
    <property type="match status" value="1"/>
</dbReference>
<dbReference type="SUPFAM" id="SSF57845">
    <property type="entry name" value="B-box zinc-binding domain"/>
    <property type="match status" value="1"/>
</dbReference>
<proteinExistence type="predicted"/>
<dbReference type="CDD" id="cd19769">
    <property type="entry name" value="Bbox2_TRIM16-like"/>
    <property type="match status" value="1"/>
</dbReference>
<dbReference type="Ensembl" id="ENSDCDT00010024476.1">
    <property type="protein sequence ID" value="ENSDCDP00010021948.1"/>
    <property type="gene ID" value="ENSDCDG00010011155.1"/>
</dbReference>
<sequence>MRRAGGPRPGRCHLHWQELQFHCETDRQLICWQCRRSGHRGHQVQPIQQAVRKCKEAMKNTMKPLRQRLRTLTKPDSNKRTTECAQKAEAQVKKEFQRLFQFLRDEEMARVGALKEEWESKSSEMKERMDGELSFLTDQVKELEEELVGRDDVTFLQDFDCIRKRVASLPSLPSPVGQEIPDFSDMAKHLGNLKFKVWKKMITVCPYSPVILNPASVAVGVSVSEDLVRLRVPECPVRHRCPGHHSVVIGTRGFTEGVHSWDVFVGNSTEWMLGVTSWKKDLEGPFSMCPENGFWGVQLCGSDYYTLSNSKKRLRVKKTPQKIRVQIGWSVGLRGLCRKVTLSDASNGAVISSSSGISSTGPLFPFCCPMEHSSEMRIMPAAVSIRLKEDPGFLEQHGLTLFTLLLAAVFSVYSLYYME</sequence>
<evidence type="ECO:0000256" key="1">
    <source>
        <dbReference type="ARBA" id="ARBA00022771"/>
    </source>
</evidence>
<gene>
    <name evidence="7" type="primary">LOC114785763</name>
</gene>
<dbReference type="PROSITE" id="PS50119">
    <property type="entry name" value="ZF_BBOX"/>
    <property type="match status" value="1"/>
</dbReference>
<evidence type="ECO:0000256" key="2">
    <source>
        <dbReference type="ARBA" id="ARBA00022833"/>
    </source>
</evidence>
<dbReference type="Proteomes" id="UP000694580">
    <property type="component" value="Chromosome 3"/>
</dbReference>
<dbReference type="InterPro" id="IPR013320">
    <property type="entry name" value="ConA-like_dom_sf"/>
</dbReference>
<dbReference type="SMART" id="SM00449">
    <property type="entry name" value="SPRY"/>
    <property type="match status" value="1"/>
</dbReference>
<dbReference type="SMART" id="SM00336">
    <property type="entry name" value="BBOX"/>
    <property type="match status" value="1"/>
</dbReference>
<name>A0AAY4BM18_9TELE</name>
<dbReference type="RefSeq" id="XP_028828171.1">
    <property type="nucleotide sequence ID" value="XM_028972338.1"/>
</dbReference>
<keyword evidence="1 3" id="KW-0479">Metal-binding</keyword>
<dbReference type="Pfam" id="PF00622">
    <property type="entry name" value="SPRY"/>
    <property type="match status" value="1"/>
</dbReference>
<dbReference type="Pfam" id="PF00643">
    <property type="entry name" value="zf-B_box"/>
    <property type="match status" value="1"/>
</dbReference>
<reference evidence="7" key="2">
    <citation type="submission" date="2025-08" db="UniProtKB">
        <authorList>
            <consortium name="Ensembl"/>
        </authorList>
    </citation>
    <scope>IDENTIFICATION</scope>
</reference>
<evidence type="ECO:0008006" key="9">
    <source>
        <dbReference type="Google" id="ProtNLM"/>
    </source>
</evidence>
<evidence type="ECO:0000259" key="5">
    <source>
        <dbReference type="PROSITE" id="PS50119"/>
    </source>
</evidence>
<keyword evidence="2" id="KW-0862">Zinc</keyword>
<dbReference type="SUPFAM" id="SSF49899">
    <property type="entry name" value="Concanavalin A-like lectins/glucanases"/>
    <property type="match status" value="1"/>
</dbReference>
<organism evidence="7 8">
    <name type="scientific">Denticeps clupeoides</name>
    <name type="common">denticle herring</name>
    <dbReference type="NCBI Taxonomy" id="299321"/>
    <lineage>
        <taxon>Eukaryota</taxon>
        <taxon>Metazoa</taxon>
        <taxon>Chordata</taxon>
        <taxon>Craniata</taxon>
        <taxon>Vertebrata</taxon>
        <taxon>Euteleostomi</taxon>
        <taxon>Actinopterygii</taxon>
        <taxon>Neopterygii</taxon>
        <taxon>Teleostei</taxon>
        <taxon>Clupei</taxon>
        <taxon>Clupeiformes</taxon>
        <taxon>Denticipitoidei</taxon>
        <taxon>Denticipitidae</taxon>
        <taxon>Denticeps</taxon>
    </lineage>
</organism>
<evidence type="ECO:0000256" key="3">
    <source>
        <dbReference type="PROSITE-ProRule" id="PRU00024"/>
    </source>
</evidence>
<evidence type="ECO:0000256" key="4">
    <source>
        <dbReference type="SAM" id="Phobius"/>
    </source>
</evidence>
<dbReference type="InterPro" id="IPR001870">
    <property type="entry name" value="B30.2/SPRY"/>
</dbReference>
<keyword evidence="1 3" id="KW-0863">Zinc-finger</keyword>
<evidence type="ECO:0000313" key="8">
    <source>
        <dbReference type="Proteomes" id="UP000694580"/>
    </source>
</evidence>
<keyword evidence="4" id="KW-0472">Membrane</keyword>
<dbReference type="InterPro" id="IPR050143">
    <property type="entry name" value="TRIM/RBCC"/>
</dbReference>
<dbReference type="Gene3D" id="3.30.160.60">
    <property type="entry name" value="Classic Zinc Finger"/>
    <property type="match status" value="1"/>
</dbReference>